<protein>
    <recommendedName>
        <fullName evidence="3">Nitrogen regulation protein NIFR3</fullName>
    </recommendedName>
</protein>
<reference evidence="1 2" key="1">
    <citation type="submission" date="2015-01" db="EMBL/GenBank/DDBJ databases">
        <title>Characterization of Swiss Staphylococcus aureus strains involved in food poisoning.</title>
        <authorList>
            <person name="Crovadore J."/>
            <person name="Chablais R."/>
            <person name="Tonacini J."/>
            <person name="Schnyder B."/>
            <person name="Lefort F."/>
        </authorList>
    </citation>
    <scope>NUCLEOTIDE SEQUENCE [LARGE SCALE GENOMIC DNA]</scope>
    <source>
        <strain evidence="1 2">SA-120</strain>
    </source>
</reference>
<accession>A0AA40MJ42</accession>
<dbReference type="AlphaFoldDB" id="A0AA40MJ42"/>
<gene>
    <name evidence="1" type="ORF">QU38_08920</name>
</gene>
<comment type="caution">
    <text evidence="1">The sequence shown here is derived from an EMBL/GenBank/DDBJ whole genome shotgun (WGS) entry which is preliminary data.</text>
</comment>
<sequence>MTERKCACNKLFSILVRGPNTENFEKKFYRQCKLGRGPNIEAGGKSAYNNVQVGWDDEINFAKISFLSHSLEPTILIYVSHS</sequence>
<evidence type="ECO:0000313" key="1">
    <source>
        <dbReference type="EMBL" id="KIT96697.1"/>
    </source>
</evidence>
<dbReference type="Proteomes" id="UP000032274">
    <property type="component" value="Unassembled WGS sequence"/>
</dbReference>
<dbReference type="EMBL" id="JXIG01000627">
    <property type="protein sequence ID" value="KIT96697.1"/>
    <property type="molecule type" value="Genomic_DNA"/>
</dbReference>
<evidence type="ECO:0008006" key="3">
    <source>
        <dbReference type="Google" id="ProtNLM"/>
    </source>
</evidence>
<proteinExistence type="predicted"/>
<name>A0AA40MJ42_STAAU</name>
<evidence type="ECO:0000313" key="2">
    <source>
        <dbReference type="Proteomes" id="UP000032274"/>
    </source>
</evidence>
<organism evidence="1 2">
    <name type="scientific">Staphylococcus aureus</name>
    <dbReference type="NCBI Taxonomy" id="1280"/>
    <lineage>
        <taxon>Bacteria</taxon>
        <taxon>Bacillati</taxon>
        <taxon>Bacillota</taxon>
        <taxon>Bacilli</taxon>
        <taxon>Bacillales</taxon>
        <taxon>Staphylococcaceae</taxon>
        <taxon>Staphylococcus</taxon>
    </lineage>
</organism>